<name>A0ABS1TRP1_9BACI</name>
<gene>
    <name evidence="2" type="ORF">JK635_17525</name>
</gene>
<sequence length="271" mass="31014">MFNMIRRQERQFFAAWGVLVVALVVYQTIRPDPTSAIVSGIDSESYTIRNHILRVYVSLKEFALRMSPEFRHNADNKAGTLQRGSLFFVSEESQGVQTVTRTNYPRANIVNYQFKRIEAFDCLERSPRLALVSEFMQLGEEVILQAGGIDSILCRSLIGLFWNCRSNGWDGKKAFAASHFGNISDGLYYTELSSPSPFYNRKGRRLGTLEPGRRSCFHITFRPSSDTKTLQRFERSESCGRIRSRRLLGHSLSICFQAEKFRLQASQTHDS</sequence>
<reference evidence="2 3" key="1">
    <citation type="submission" date="2021-01" db="EMBL/GenBank/DDBJ databases">
        <title>Genome public.</title>
        <authorList>
            <person name="Liu C."/>
            <person name="Sun Q."/>
        </authorList>
    </citation>
    <scope>NUCLEOTIDE SEQUENCE [LARGE SCALE GENOMIC DNA]</scope>
    <source>
        <strain evidence="2 3">YIM B02564</strain>
    </source>
</reference>
<evidence type="ECO:0000313" key="3">
    <source>
        <dbReference type="Proteomes" id="UP000623967"/>
    </source>
</evidence>
<keyword evidence="3" id="KW-1185">Reference proteome</keyword>
<organism evidence="2 3">
    <name type="scientific">Neobacillus paridis</name>
    <dbReference type="NCBI Taxonomy" id="2803862"/>
    <lineage>
        <taxon>Bacteria</taxon>
        <taxon>Bacillati</taxon>
        <taxon>Bacillota</taxon>
        <taxon>Bacilli</taxon>
        <taxon>Bacillales</taxon>
        <taxon>Bacillaceae</taxon>
        <taxon>Neobacillus</taxon>
    </lineage>
</organism>
<dbReference type="Proteomes" id="UP000623967">
    <property type="component" value="Unassembled WGS sequence"/>
</dbReference>
<proteinExistence type="predicted"/>
<protein>
    <submittedName>
        <fullName evidence="2">Uncharacterized protein</fullName>
    </submittedName>
</protein>
<feature type="transmembrane region" description="Helical" evidence="1">
    <location>
        <begin position="12"/>
        <end position="29"/>
    </location>
</feature>
<keyword evidence="1" id="KW-0812">Transmembrane</keyword>
<keyword evidence="1" id="KW-0472">Membrane</keyword>
<dbReference type="RefSeq" id="WP_202655252.1">
    <property type="nucleotide sequence ID" value="NZ_JAESWB010000258.1"/>
</dbReference>
<accession>A0ABS1TRP1</accession>
<comment type="caution">
    <text evidence="2">The sequence shown here is derived from an EMBL/GenBank/DDBJ whole genome shotgun (WGS) entry which is preliminary data.</text>
</comment>
<evidence type="ECO:0000313" key="2">
    <source>
        <dbReference type="EMBL" id="MBL4953986.1"/>
    </source>
</evidence>
<keyword evidence="1" id="KW-1133">Transmembrane helix</keyword>
<dbReference type="EMBL" id="JAESWB010000258">
    <property type="protein sequence ID" value="MBL4953986.1"/>
    <property type="molecule type" value="Genomic_DNA"/>
</dbReference>
<evidence type="ECO:0000256" key="1">
    <source>
        <dbReference type="SAM" id="Phobius"/>
    </source>
</evidence>